<dbReference type="EC" id="3.2.1.14" evidence="1"/>
<feature type="active site" description="Proton donor; for dehydratase activity" evidence="7">
    <location>
        <position position="1175"/>
    </location>
</feature>
<dbReference type="InterPro" id="IPR018201">
    <property type="entry name" value="Ketoacyl_synth_AS"/>
</dbReference>
<dbReference type="Pfam" id="PF00109">
    <property type="entry name" value="ketoacyl-synt"/>
    <property type="match status" value="1"/>
</dbReference>
<evidence type="ECO:0000259" key="9">
    <source>
        <dbReference type="PROSITE" id="PS50075"/>
    </source>
</evidence>
<dbReference type="InterPro" id="IPR057326">
    <property type="entry name" value="KR_dom"/>
</dbReference>
<keyword evidence="6" id="KW-0511">Multifunctional enzyme</keyword>
<dbReference type="PROSITE" id="PS52019">
    <property type="entry name" value="PKS_MFAS_DH"/>
    <property type="match status" value="1"/>
</dbReference>
<dbReference type="Pfam" id="PF00698">
    <property type="entry name" value="Acyl_transf_1"/>
    <property type="match status" value="1"/>
</dbReference>
<dbReference type="SUPFAM" id="SSF53901">
    <property type="entry name" value="Thiolase-like"/>
    <property type="match status" value="1"/>
</dbReference>
<dbReference type="PROSITE" id="PS00012">
    <property type="entry name" value="PHOSPHOPANTETHEINE"/>
    <property type="match status" value="1"/>
</dbReference>
<dbReference type="InterPro" id="IPR036291">
    <property type="entry name" value="NAD(P)-bd_dom_sf"/>
</dbReference>
<dbReference type="InterPro" id="IPR001227">
    <property type="entry name" value="Ac_transferase_dom_sf"/>
</dbReference>
<dbReference type="PROSITE" id="PS00606">
    <property type="entry name" value="KS3_1"/>
    <property type="match status" value="1"/>
</dbReference>
<dbReference type="PANTHER" id="PTHR43775">
    <property type="entry name" value="FATTY ACID SYNTHASE"/>
    <property type="match status" value="1"/>
</dbReference>
<dbReference type="GO" id="GO:0031177">
    <property type="term" value="F:phosphopantetheine binding"/>
    <property type="evidence" value="ECO:0007669"/>
    <property type="project" value="InterPro"/>
</dbReference>
<dbReference type="InterPro" id="IPR020807">
    <property type="entry name" value="PKS_DH"/>
</dbReference>
<dbReference type="SMART" id="SM00826">
    <property type="entry name" value="PKS_DH"/>
    <property type="match status" value="1"/>
</dbReference>
<dbReference type="CDD" id="cd02440">
    <property type="entry name" value="AdoMet_MTases"/>
    <property type="match status" value="1"/>
</dbReference>
<dbReference type="InterPro" id="IPR016036">
    <property type="entry name" value="Malonyl_transacylase_ACP-bd"/>
</dbReference>
<dbReference type="EMBL" id="PVWQ01000010">
    <property type="protein sequence ID" value="RDW70882.1"/>
    <property type="molecule type" value="Genomic_DNA"/>
</dbReference>
<dbReference type="SUPFAM" id="SSF51735">
    <property type="entry name" value="NAD(P)-binding Rossmann-fold domains"/>
    <property type="match status" value="1"/>
</dbReference>
<dbReference type="InterPro" id="IPR049900">
    <property type="entry name" value="PKS_mFAS_DH"/>
</dbReference>
<dbReference type="GO" id="GO:0008061">
    <property type="term" value="F:chitin binding"/>
    <property type="evidence" value="ECO:0007669"/>
    <property type="project" value="InterPro"/>
</dbReference>
<evidence type="ECO:0000259" key="12">
    <source>
        <dbReference type="PROSITE" id="PS52019"/>
    </source>
</evidence>
<dbReference type="SUPFAM" id="SSF51445">
    <property type="entry name" value="(Trans)glycosidases"/>
    <property type="match status" value="1"/>
</dbReference>
<dbReference type="Gene3D" id="1.10.1200.10">
    <property type="entry name" value="ACP-like"/>
    <property type="match status" value="1"/>
</dbReference>
<dbReference type="GO" id="GO:0044550">
    <property type="term" value="P:secondary metabolite biosynthetic process"/>
    <property type="evidence" value="ECO:0007669"/>
    <property type="project" value="TreeGrafter"/>
</dbReference>
<dbReference type="GO" id="GO:0004312">
    <property type="term" value="F:fatty acid synthase activity"/>
    <property type="evidence" value="ECO:0007669"/>
    <property type="project" value="TreeGrafter"/>
</dbReference>
<evidence type="ECO:0000259" key="11">
    <source>
        <dbReference type="PROSITE" id="PS52004"/>
    </source>
</evidence>
<dbReference type="Pfam" id="PF00550">
    <property type="entry name" value="PP-binding"/>
    <property type="match status" value="1"/>
</dbReference>
<protein>
    <recommendedName>
        <fullName evidence="1">chitinase</fullName>
        <ecNumber evidence="1">3.2.1.14</ecNumber>
    </recommendedName>
</protein>
<reference evidence="13 14" key="1">
    <citation type="journal article" date="2018" name="IMA Fungus">
        <title>IMA Genome-F 9: Draft genome sequence of Annulohypoxylon stygium, Aspergillus mulundensis, Berkeleyomyces basicola (syn. Thielaviopsis basicola), Ceratocystis smalleyi, two Cercospora beticola strains, Coleophoma cylindrospora, Fusarium fracticaudum, Phialophora cf. hyalina, and Morchella septimelata.</title>
        <authorList>
            <person name="Wingfield B.D."/>
            <person name="Bills G.F."/>
            <person name="Dong Y."/>
            <person name="Huang W."/>
            <person name="Nel W.J."/>
            <person name="Swalarsk-Parry B.S."/>
            <person name="Vaghefi N."/>
            <person name="Wilken P.M."/>
            <person name="An Z."/>
            <person name="de Beer Z.W."/>
            <person name="De Vos L."/>
            <person name="Chen L."/>
            <person name="Duong T.A."/>
            <person name="Gao Y."/>
            <person name="Hammerbacher A."/>
            <person name="Kikkert J.R."/>
            <person name="Li Y."/>
            <person name="Li H."/>
            <person name="Li K."/>
            <person name="Li Q."/>
            <person name="Liu X."/>
            <person name="Ma X."/>
            <person name="Naidoo K."/>
            <person name="Pethybridge S.J."/>
            <person name="Sun J."/>
            <person name="Steenkamp E.T."/>
            <person name="van der Nest M.A."/>
            <person name="van Wyk S."/>
            <person name="Wingfield M.J."/>
            <person name="Xiong C."/>
            <person name="Yue Q."/>
            <person name="Zhang X."/>
        </authorList>
    </citation>
    <scope>NUCLEOTIDE SEQUENCE [LARGE SCALE GENOMIC DNA]</scope>
    <source>
        <strain evidence="13 14">DSM 5745</strain>
    </source>
</reference>
<dbReference type="InterPro" id="IPR017853">
    <property type="entry name" value="GH"/>
</dbReference>
<dbReference type="SMART" id="SM00823">
    <property type="entry name" value="PKS_PP"/>
    <property type="match status" value="1"/>
</dbReference>
<dbReference type="PROSITE" id="PS52004">
    <property type="entry name" value="KS3_2"/>
    <property type="match status" value="1"/>
</dbReference>
<dbReference type="GO" id="GO:0032259">
    <property type="term" value="P:methylation"/>
    <property type="evidence" value="ECO:0007669"/>
    <property type="project" value="UniProtKB-KW"/>
</dbReference>
<dbReference type="InterPro" id="IPR013968">
    <property type="entry name" value="PKS_KR"/>
</dbReference>
<feature type="region of interest" description="Disordered" evidence="8">
    <location>
        <begin position="2857"/>
        <end position="2880"/>
    </location>
</feature>
<dbReference type="Pfam" id="PF02801">
    <property type="entry name" value="Ketoacyl-synt_C"/>
    <property type="match status" value="1"/>
</dbReference>
<feature type="domain" description="Ketosynthase family 3 (KS3)" evidence="11">
    <location>
        <begin position="3"/>
        <end position="441"/>
    </location>
</feature>
<dbReference type="OrthoDB" id="329835at2759"/>
<dbReference type="InterPro" id="IPR009081">
    <property type="entry name" value="PP-bd_ACP"/>
</dbReference>
<feature type="domain" description="GH18" evidence="10">
    <location>
        <begin position="2497"/>
        <end position="2859"/>
    </location>
</feature>
<dbReference type="SMART" id="SM00827">
    <property type="entry name" value="PKS_AT"/>
    <property type="match status" value="1"/>
</dbReference>
<dbReference type="InterPro" id="IPR014031">
    <property type="entry name" value="Ketoacyl_synth_C"/>
</dbReference>
<dbReference type="GeneID" id="38118763"/>
<dbReference type="FunFam" id="3.20.20.80:FF:000159">
    <property type="entry name" value="Class V chitinase, putative"/>
    <property type="match status" value="1"/>
</dbReference>
<dbReference type="InterPro" id="IPR016039">
    <property type="entry name" value="Thiolase-like"/>
</dbReference>
<dbReference type="InterPro" id="IPR032821">
    <property type="entry name" value="PKS_assoc"/>
</dbReference>
<organism evidence="13 14">
    <name type="scientific">Aspergillus mulundensis</name>
    <dbReference type="NCBI Taxonomy" id="1810919"/>
    <lineage>
        <taxon>Eukaryota</taxon>
        <taxon>Fungi</taxon>
        <taxon>Dikarya</taxon>
        <taxon>Ascomycota</taxon>
        <taxon>Pezizomycotina</taxon>
        <taxon>Eurotiomycetes</taxon>
        <taxon>Eurotiomycetidae</taxon>
        <taxon>Eurotiales</taxon>
        <taxon>Aspergillaceae</taxon>
        <taxon>Aspergillus</taxon>
        <taxon>Aspergillus subgen. Nidulantes</taxon>
    </lineage>
</organism>
<dbReference type="InterPro" id="IPR006162">
    <property type="entry name" value="Ppantetheine_attach_site"/>
</dbReference>
<dbReference type="InterPro" id="IPR014030">
    <property type="entry name" value="Ketoacyl_synth_N"/>
</dbReference>
<dbReference type="InterPro" id="IPR020841">
    <property type="entry name" value="PKS_Beta-ketoAc_synthase_dom"/>
</dbReference>
<dbReference type="SUPFAM" id="SSF53335">
    <property type="entry name" value="S-adenosyl-L-methionine-dependent methyltransferases"/>
    <property type="match status" value="1"/>
</dbReference>
<dbReference type="SUPFAM" id="SSF52151">
    <property type="entry name" value="FabD/lysophospholipase-like"/>
    <property type="match status" value="1"/>
</dbReference>
<evidence type="ECO:0000256" key="6">
    <source>
        <dbReference type="ARBA" id="ARBA00023268"/>
    </source>
</evidence>
<dbReference type="InterPro" id="IPR011583">
    <property type="entry name" value="Chitinase_II/V-like_cat"/>
</dbReference>
<dbReference type="Pfam" id="PF08659">
    <property type="entry name" value="KR"/>
    <property type="match status" value="1"/>
</dbReference>
<evidence type="ECO:0000256" key="4">
    <source>
        <dbReference type="ARBA" id="ARBA00022603"/>
    </source>
</evidence>
<evidence type="ECO:0000313" key="14">
    <source>
        <dbReference type="Proteomes" id="UP000256690"/>
    </source>
</evidence>
<dbReference type="SUPFAM" id="SSF47336">
    <property type="entry name" value="ACP-like"/>
    <property type="match status" value="1"/>
</dbReference>
<evidence type="ECO:0000313" key="13">
    <source>
        <dbReference type="EMBL" id="RDW70882.1"/>
    </source>
</evidence>
<dbReference type="Proteomes" id="UP000256690">
    <property type="component" value="Unassembled WGS sequence"/>
</dbReference>
<gene>
    <name evidence="13" type="ORF">DSM5745_08393</name>
</gene>
<feature type="domain" description="PKS/mFAS DH" evidence="12">
    <location>
        <begin position="961"/>
        <end position="1269"/>
    </location>
</feature>
<dbReference type="InterPro" id="IPR042104">
    <property type="entry name" value="PKS_dehydratase_sf"/>
</dbReference>
<dbReference type="InterPro" id="IPR014043">
    <property type="entry name" value="Acyl_transferase_dom"/>
</dbReference>
<keyword evidence="4" id="KW-0489">Methyltransferase</keyword>
<dbReference type="Pfam" id="PF08242">
    <property type="entry name" value="Methyltransf_12"/>
    <property type="match status" value="1"/>
</dbReference>
<keyword evidence="5" id="KW-0808">Transferase</keyword>
<proteinExistence type="predicted"/>
<dbReference type="CDD" id="cd00833">
    <property type="entry name" value="PKS"/>
    <property type="match status" value="1"/>
</dbReference>
<evidence type="ECO:0000256" key="3">
    <source>
        <dbReference type="ARBA" id="ARBA00022553"/>
    </source>
</evidence>
<feature type="region of interest" description="N-terminal hotdog fold" evidence="7">
    <location>
        <begin position="961"/>
        <end position="1094"/>
    </location>
</feature>
<evidence type="ECO:0000256" key="8">
    <source>
        <dbReference type="SAM" id="MobiDB-lite"/>
    </source>
</evidence>
<dbReference type="PANTHER" id="PTHR43775:SF48">
    <property type="entry name" value="HIGHLY REDUCING POLYKETIDE SYNTHASE SDGA"/>
    <property type="match status" value="1"/>
</dbReference>
<dbReference type="Gene3D" id="3.10.129.110">
    <property type="entry name" value="Polyketide synthase dehydratase"/>
    <property type="match status" value="1"/>
</dbReference>
<name>A0A3D8RA01_9EURO</name>
<dbReference type="InterPro" id="IPR001223">
    <property type="entry name" value="Glyco_hydro18_cat"/>
</dbReference>
<dbReference type="InterPro" id="IPR020806">
    <property type="entry name" value="PKS_PP-bd"/>
</dbReference>
<sequence>MPAEPIAIIGTSCRFPGDAISPSRLWELLKHPRDVASAPPPTRFDALAFYHKDAGYPGTGNSPEAYFLSEDPRCFDAPFFNISSAEAGAMDPQHRQLLEAVFESLEAAGLRLDQLRGSSTGVFCGQMSSEWGELVSIDFQAVPPHAATGGARSILANRVSYFFDWHGPSVVVDTACSSSMVALHQAVTALQQQECPVAIAAGVNLLLTPNFFITTSKMTMLSPDGRGRMWDANANGYARGEGVASIVLKRLSDAVANGDPIECVIKGTGVNQDGRTLGLTMPSGTAQRRLIESTYARAGLDPRNPRDRCQYFEAHGTGTLAGDPQEASAIHGAFFGEQGDDGNSHNSSPLYVGSIKTIVGHTEGLAGLAGIIKASLSIQNRTITPNLLFETLNPALEPFIAHLKVPTEPMAWPALARGVPRRVSVNSFGFGGTNAHAILESYEPPESDIGLNGAHTINGADAANGLNGHTPVSALLPFVFSAVTAKKLATVLSIYQQYLRDNPATSLMQLAATLIERRSALTYRLALTASTADELLTEIDKHLRDAQRTQMLPFMAERARAENRRLVGVFTGQGAQWPQMGADLITSSPTALKWIGEMQQSLDGLPSKYRPSFSLLEELSNASAPLHTAGLSQPLCTALQIILVRFLKSLGVSFDAIVGHSSGEIAAAYAAGFLTMSDAIRIAYLRGFVASQAGAGDGQPGAMMAVGMSSTEAVEICNRPEFKGRVMLAASNAPSSVTLSGDADAIHRLEEELKEENKFARLLRVDTAYHSHHMLLCSSAYREALNKCNIQIHAPGSDTKWYSSVYPGVVINLSKSSSSLTGEYWIENMVSQVSFTEAVEAVVTHLGEPSLVIEVGPHPALKGPAQQTFASVLPVESDVPYVGALERGSAGVKSMASAIGRIWGHLGPQTIDVTSYARLFNSHWKIDLVKDLPSYPFSHEKAYTFHKRLVNHHLFKRGPPNILIGSLEPTSGDREWRWHNYLKSDILPWLSGHQIQSQTVFPAAGYISMAFEAASVVCGDRPIRQVRIEDFVIRQAIVMPEDDPIGIETLFRLAKVTESKVLQSTVGEFQIDATTGDSLQTRASGRLTILWGQPDTKTLARGEPPPCDAHPVDPNDFYAFLSTLGYGYTGPFRGIQSLTRKKDLAFGELCNDVSFGHSTPVVDSPGPQLHPVVLDSALQVVLASLGAPGDGEIYTLMVPTSIKSIVINPVFCGASGTAAAGKILSARGECTKLDSDGFSGDCDIFTQDGHGLVQIAGVEVSPLQQPLDRRQLFSKLVVGPIEPKDWILPPRSSEITKVLKLSELIIFLYMRFCLDDLTEEDRQGLDWHRQTVVSWMEHTLAITREGKHPLLRREWLELTRDDLDRLLEQGTVIPAARMAAIVYENLIGFIRGETSLLEELRKNDALTQFYKEDTSIAAMNEGLGQLVNQMTFRYPRMKILEIGAGTGSATRAILSRIGLACHSYTFTDISVAFFEDAKVDLEPYEDRMIYKALNIERDPIEQGFEEHSYDLIVASNVLHATKFMKPTMERVRRLLKPGGYLALQEVTNLDMIAKTWCFSTFDGWWAGHEDGRVWGPMVSPSGWDQLLKDTEFSGIDVFTTAAEDERYCDTSLIISQAVDSHIRLLRDPLAFNTDPLTLFPRPTELVVLGGTENWARSLAGDLSTLVESRFTGVIHATSLDSPALLNISDDSSVVVLSMLDLGLSWFDDLNENRLQSMQRLVSMADKMLWVTVGPESERPHYGLSSGWLKSLVQENPKSLYQYFNIDDQNDATPWLVATVLMRLAYTQTSNDFTHPTCLHTTELELFFKDGKIQAVRLQDDQDNNDRYAAVRKKVAKKVDLSSASVNVTQTPDGHHVIQIAEADGRMPCNGVVDYIRVRSRYATVQAVRIANDVFLHLVIGVDENGSRLLCLADQHSSHFQVPKEWTLEVPFEIGEDHDGELLKAVADTVVAIFLVERAKDNSALFVHEAGDVVRKAILSQVSHRNMEVLFTTSRRLPPEGVYELPSTASARALRDILPREISVAACLDLEENSRSIFSHFDLVLSPEVIREAVKTLYRPSVLNPKSALMFGNQLVAKLRDLSPAILGWMKECSSTIGVPANELATQKVSADSIVDWTQCFSLIAHIQPSASLVQLSSQKTYLLAGMAGDFGQSIAQWMVTRGARHIVLASRNPKINTKWIESMARKGARMAPMALDLTSRESVIDLFREIQQWYPPIGGVVNGALNLEDSDFLQTSVDIIQRNMAPKVEGTLFLDELCGPTVNLDFFIVFGSLAGIFGNESQSAYAAAVCFQNNLIHRRRARGLVASIIHLGVVNGIGILARKGQNLIQHIQSTTGSYLLSERDVDRFFAEAIVAGRPESGRHPEVINGMMKRDPEDVELRWYRKPLLWGGSNSSTIAQLESATTLDQVTGIVEASLITKVRSKFSLADDYPLTAATQLRELGMDSLVAVDLRKWLAKELAVEIPLLEILNGGSIRHLTAEAVAALPQGFVANGELPTPAQHTSQANLEHRQHNLVPEVSLASEITHVALAFMHSSTFNRNNNESTWPLFTTVEAARAKFSPGIPIMVAIGGWGDTQGFSEGARTEESRKLFASNIRRMLDDTGADGVDIDWEYPGGNGDDYKQTPNSEKAWEIAAYPEFLAEIRAAIPGKLISAAVPGLRRDMLAFTKETIPSIEPSVDFLNVMAYDLMNRRDNVTKHHTGLQLSLDSINAYLEAGMPAEKLNLGLAYYVKWFKTVSGDQCARKPVGCPTVPMEDPTTGADLGQAGAFSWIDRVPSELSASFEKAKTNGVYDTVGGGYYFWDENKSIFWSWDTPDAIKQKFPQILREKELGGVFAWGLGEDAPEFTHLAATIDGLRETPAKDTEEHRASSEGKCKRDEL</sequence>
<dbReference type="GO" id="GO:0008168">
    <property type="term" value="F:methyltransferase activity"/>
    <property type="evidence" value="ECO:0007669"/>
    <property type="project" value="UniProtKB-KW"/>
</dbReference>
<dbReference type="GO" id="GO:0005975">
    <property type="term" value="P:carbohydrate metabolic process"/>
    <property type="evidence" value="ECO:0007669"/>
    <property type="project" value="InterPro"/>
</dbReference>
<feature type="domain" description="Carrier" evidence="9">
    <location>
        <begin position="2408"/>
        <end position="2486"/>
    </location>
</feature>
<evidence type="ECO:0000259" key="10">
    <source>
        <dbReference type="PROSITE" id="PS51910"/>
    </source>
</evidence>
<feature type="region of interest" description="C-terminal hotdog fold" evidence="7">
    <location>
        <begin position="1108"/>
        <end position="1269"/>
    </location>
</feature>
<dbReference type="GO" id="GO:0004315">
    <property type="term" value="F:3-oxoacyl-[acyl-carrier-protein] synthase activity"/>
    <property type="evidence" value="ECO:0007669"/>
    <property type="project" value="InterPro"/>
</dbReference>
<evidence type="ECO:0000256" key="2">
    <source>
        <dbReference type="ARBA" id="ARBA00022450"/>
    </source>
</evidence>
<dbReference type="STRING" id="1810919.A0A3D8RA01"/>
<dbReference type="Pfam" id="PF14765">
    <property type="entry name" value="PS-DH"/>
    <property type="match status" value="1"/>
</dbReference>
<dbReference type="Pfam" id="PF00704">
    <property type="entry name" value="Glyco_hydro_18"/>
    <property type="match status" value="1"/>
</dbReference>
<dbReference type="Pfam" id="PF21089">
    <property type="entry name" value="PKS_DH_N"/>
    <property type="match status" value="1"/>
</dbReference>
<dbReference type="InterPro" id="IPR036736">
    <property type="entry name" value="ACP-like_sf"/>
</dbReference>
<dbReference type="PROSITE" id="PS50075">
    <property type="entry name" value="CARRIER"/>
    <property type="match status" value="1"/>
</dbReference>
<feature type="active site" description="Proton acceptor; for dehydratase activity" evidence="7">
    <location>
        <position position="993"/>
    </location>
</feature>
<dbReference type="RefSeq" id="XP_026601413.1">
    <property type="nucleotide sequence ID" value="XM_026750409.1"/>
</dbReference>
<dbReference type="Gene3D" id="3.40.50.720">
    <property type="entry name" value="NAD(P)-binding Rossmann-like Domain"/>
    <property type="match status" value="1"/>
</dbReference>
<accession>A0A3D8RA01</accession>
<evidence type="ECO:0000256" key="1">
    <source>
        <dbReference type="ARBA" id="ARBA00012729"/>
    </source>
</evidence>
<evidence type="ECO:0000256" key="7">
    <source>
        <dbReference type="PROSITE-ProRule" id="PRU01363"/>
    </source>
</evidence>
<dbReference type="SUPFAM" id="SSF55048">
    <property type="entry name" value="Probable ACP-binding domain of malonyl-CoA ACP transacylase"/>
    <property type="match status" value="1"/>
</dbReference>
<dbReference type="InterPro" id="IPR013217">
    <property type="entry name" value="Methyltransf_12"/>
</dbReference>
<dbReference type="Gene3D" id="3.20.20.80">
    <property type="entry name" value="Glycosidases"/>
    <property type="match status" value="1"/>
</dbReference>
<comment type="caution">
    <text evidence="13">The sequence shown here is derived from an EMBL/GenBank/DDBJ whole genome shotgun (WGS) entry which is preliminary data.</text>
</comment>
<dbReference type="InterPro" id="IPR029063">
    <property type="entry name" value="SAM-dependent_MTases_sf"/>
</dbReference>
<dbReference type="GO" id="GO:0006633">
    <property type="term" value="P:fatty acid biosynthetic process"/>
    <property type="evidence" value="ECO:0007669"/>
    <property type="project" value="InterPro"/>
</dbReference>
<dbReference type="SMART" id="SM00825">
    <property type="entry name" value="PKS_KS"/>
    <property type="match status" value="1"/>
</dbReference>
<dbReference type="GO" id="GO:0008843">
    <property type="term" value="F:endochitinase activity"/>
    <property type="evidence" value="ECO:0007669"/>
    <property type="project" value="UniProtKB-EC"/>
</dbReference>
<dbReference type="InterPro" id="IPR016035">
    <property type="entry name" value="Acyl_Trfase/lysoPLipase"/>
</dbReference>
<keyword evidence="14" id="KW-1185">Reference proteome</keyword>
<evidence type="ECO:0000256" key="5">
    <source>
        <dbReference type="ARBA" id="ARBA00022679"/>
    </source>
</evidence>
<dbReference type="Gene3D" id="3.40.50.150">
    <property type="entry name" value="Vaccinia Virus protein VP39"/>
    <property type="match status" value="1"/>
</dbReference>
<dbReference type="SMART" id="SM00822">
    <property type="entry name" value="PKS_KR"/>
    <property type="match status" value="1"/>
</dbReference>
<dbReference type="Pfam" id="PF16197">
    <property type="entry name" value="KAsynt_C_assoc"/>
    <property type="match status" value="1"/>
</dbReference>
<keyword evidence="2" id="KW-0596">Phosphopantetheine</keyword>
<dbReference type="Gene3D" id="3.40.47.10">
    <property type="match status" value="1"/>
</dbReference>
<dbReference type="InterPro" id="IPR050091">
    <property type="entry name" value="PKS_NRPS_Biosynth_Enz"/>
</dbReference>
<keyword evidence="3" id="KW-0597">Phosphoprotein</keyword>
<dbReference type="InterPro" id="IPR049551">
    <property type="entry name" value="PKS_DH_C"/>
</dbReference>
<dbReference type="Gene3D" id="3.40.366.10">
    <property type="entry name" value="Malonyl-Coenzyme A Acyl Carrier Protein, domain 2"/>
    <property type="match status" value="1"/>
</dbReference>
<dbReference type="SMART" id="SM00636">
    <property type="entry name" value="Glyco_18"/>
    <property type="match status" value="1"/>
</dbReference>
<dbReference type="InterPro" id="IPR049552">
    <property type="entry name" value="PKS_DH_N"/>
</dbReference>
<dbReference type="PROSITE" id="PS51910">
    <property type="entry name" value="GH18_2"/>
    <property type="match status" value="1"/>
</dbReference>